<feature type="domain" description="Protein kinase" evidence="2">
    <location>
        <begin position="76"/>
        <end position="375"/>
    </location>
</feature>
<dbReference type="InterPro" id="IPR000719">
    <property type="entry name" value="Prot_kinase_dom"/>
</dbReference>
<gene>
    <name evidence="3" type="ORF">SteCoe_18977</name>
</gene>
<evidence type="ECO:0000259" key="2">
    <source>
        <dbReference type="PROSITE" id="PS50011"/>
    </source>
</evidence>
<accession>A0A1R2BV91</accession>
<dbReference type="Proteomes" id="UP000187209">
    <property type="component" value="Unassembled WGS sequence"/>
</dbReference>
<dbReference type="SUPFAM" id="SSF56112">
    <property type="entry name" value="Protein kinase-like (PK-like)"/>
    <property type="match status" value="1"/>
</dbReference>
<dbReference type="GO" id="GO:0005524">
    <property type="term" value="F:ATP binding"/>
    <property type="evidence" value="ECO:0007669"/>
    <property type="project" value="InterPro"/>
</dbReference>
<organism evidence="3 4">
    <name type="scientific">Stentor coeruleus</name>
    <dbReference type="NCBI Taxonomy" id="5963"/>
    <lineage>
        <taxon>Eukaryota</taxon>
        <taxon>Sar</taxon>
        <taxon>Alveolata</taxon>
        <taxon>Ciliophora</taxon>
        <taxon>Postciliodesmatophora</taxon>
        <taxon>Heterotrichea</taxon>
        <taxon>Heterotrichida</taxon>
        <taxon>Stentoridae</taxon>
        <taxon>Stentor</taxon>
    </lineage>
</organism>
<comment type="caution">
    <text evidence="3">The sequence shown here is derived from an EMBL/GenBank/DDBJ whole genome shotgun (WGS) entry which is preliminary data.</text>
</comment>
<dbReference type="InterPro" id="IPR011009">
    <property type="entry name" value="Kinase-like_dom_sf"/>
</dbReference>
<proteinExistence type="predicted"/>
<dbReference type="PROSITE" id="PS50011">
    <property type="entry name" value="PROTEIN_KINASE_DOM"/>
    <property type="match status" value="1"/>
</dbReference>
<dbReference type="GO" id="GO:0004672">
    <property type="term" value="F:protein kinase activity"/>
    <property type="evidence" value="ECO:0007669"/>
    <property type="project" value="InterPro"/>
</dbReference>
<protein>
    <recommendedName>
        <fullName evidence="2">Protein kinase domain-containing protein</fullName>
    </recommendedName>
</protein>
<dbReference type="Gene3D" id="1.10.510.10">
    <property type="entry name" value="Transferase(Phosphotransferase) domain 1"/>
    <property type="match status" value="1"/>
</dbReference>
<name>A0A1R2BV91_9CILI</name>
<evidence type="ECO:0000313" key="3">
    <source>
        <dbReference type="EMBL" id="OMJ80684.1"/>
    </source>
</evidence>
<evidence type="ECO:0000256" key="1">
    <source>
        <dbReference type="SAM" id="MobiDB-lite"/>
    </source>
</evidence>
<keyword evidence="4" id="KW-1185">Reference proteome</keyword>
<dbReference type="EMBL" id="MPUH01000412">
    <property type="protein sequence ID" value="OMJ80684.1"/>
    <property type="molecule type" value="Genomic_DNA"/>
</dbReference>
<evidence type="ECO:0000313" key="4">
    <source>
        <dbReference type="Proteomes" id="UP000187209"/>
    </source>
</evidence>
<sequence length="752" mass="87715">MESNLDISKGIIREFELKDNYKVTKNHKCINTTIVGSLTLIYSLGTIFIDDDTRNIKDIQAKTIEESEVRDKQEEKNISETISKDEEEKKIEELKEEISSEYIEEKTFNECIIRELKGPTSEIEYAIYNEITFLNSFKDYKFVLKPYGCTVNKEEGQDDMIVYSMISPKPKFNLESYYLAKDYISRLKILSQLLKIMQLLDSKSFCYGNFTPKTIFLDEELNVIIETLIFVRKLPVSQTDLIENSFLLKVAEEAFLAPEVKLGIHTAELYQNVIYYDPMLSDIFSIGLVMLKATCDKTIEYNFLELNEKKIQKLFKKAAGISDLHVYHPECSNNYRNKLQSLIFKHFNQKQFVKILEINPSNRISMQNLASNIYVIEEEINKLVGKKVEQEVLVYQAIKCNSTIKRFIELIKWLEDQDMDFHKHDELMLLKLKKTFDSDNQVLIKNQDAYFEKTFGSEIDLIEGISSFIISFYKFLSIKNDLINFVSAIRVNRKTAMDYFDFFNRFFQIKNETQKDYAISMLQITTNYPKSFHKLFNANSILLDETHIVPVLSFSFFIPEIRKILNWNPIVQFFSTILMISDFESFFNEVFQNTFLVKMFEGLYGCVSSNKRIFVSNFNINLSSGTCSIAQRAALYITLLHEMAHFSRRRDAVTRKEVNQKVTPKNKDANKGDSYYKEGGYQFEHYLFDAIPAYVNNTAGQYFINVANESREEFAKIFKEKNNHDNSSVLIAKGDRSLVILGVCGFRKNIIR</sequence>
<feature type="region of interest" description="Disordered" evidence="1">
    <location>
        <begin position="68"/>
        <end position="90"/>
    </location>
</feature>
<reference evidence="3 4" key="1">
    <citation type="submission" date="2016-11" db="EMBL/GenBank/DDBJ databases">
        <title>The macronuclear genome of Stentor coeruleus: a giant cell with tiny introns.</title>
        <authorList>
            <person name="Slabodnick M."/>
            <person name="Ruby J.G."/>
            <person name="Reiff S.B."/>
            <person name="Swart E.C."/>
            <person name="Gosai S."/>
            <person name="Prabakaran S."/>
            <person name="Witkowska E."/>
            <person name="Larue G.E."/>
            <person name="Fisher S."/>
            <person name="Freeman R.M."/>
            <person name="Gunawardena J."/>
            <person name="Chu W."/>
            <person name="Stover N.A."/>
            <person name="Gregory B.D."/>
            <person name="Nowacki M."/>
            <person name="Derisi J."/>
            <person name="Roy S.W."/>
            <person name="Marshall W.F."/>
            <person name="Sood P."/>
        </authorList>
    </citation>
    <scope>NUCLEOTIDE SEQUENCE [LARGE SCALE GENOMIC DNA]</scope>
    <source>
        <strain evidence="3">WM001</strain>
    </source>
</reference>
<dbReference type="AlphaFoldDB" id="A0A1R2BV91"/>